<dbReference type="GO" id="GO:0046653">
    <property type="term" value="P:tetrahydrofolate metabolic process"/>
    <property type="evidence" value="ECO:0007669"/>
    <property type="project" value="TreeGrafter"/>
</dbReference>
<dbReference type="EMBL" id="MHCQ01000041">
    <property type="protein sequence ID" value="OGY23650.1"/>
    <property type="molecule type" value="Genomic_DNA"/>
</dbReference>
<dbReference type="Pfam" id="PF00464">
    <property type="entry name" value="SHMT"/>
    <property type="match status" value="1"/>
</dbReference>
<evidence type="ECO:0000256" key="2">
    <source>
        <dbReference type="ARBA" id="ARBA00006376"/>
    </source>
</evidence>
<feature type="domain" description="Serine hydroxymethyltransferase-like" evidence="6">
    <location>
        <begin position="1"/>
        <end position="216"/>
    </location>
</feature>
<comment type="cofactor">
    <cofactor evidence="1">
        <name>pyridoxal 5'-phosphate</name>
        <dbReference type="ChEBI" id="CHEBI:597326"/>
    </cofactor>
</comment>
<dbReference type="GO" id="GO:0019264">
    <property type="term" value="P:glycine biosynthetic process from serine"/>
    <property type="evidence" value="ECO:0007669"/>
    <property type="project" value="TreeGrafter"/>
</dbReference>
<accession>A0A1G1W7V4</accession>
<dbReference type="Proteomes" id="UP000177103">
    <property type="component" value="Unassembled WGS sequence"/>
</dbReference>
<dbReference type="PROSITE" id="PS00096">
    <property type="entry name" value="SHMT"/>
    <property type="match status" value="1"/>
</dbReference>
<name>A0A1G1W7V4_9BACT</name>
<dbReference type="InterPro" id="IPR039429">
    <property type="entry name" value="SHMT-like_dom"/>
</dbReference>
<protein>
    <recommendedName>
        <fullName evidence="6">Serine hydroxymethyltransferase-like domain-containing protein</fullName>
    </recommendedName>
</protein>
<dbReference type="InterPro" id="IPR049943">
    <property type="entry name" value="Ser_HO-MeTrfase-like"/>
</dbReference>
<gene>
    <name evidence="7" type="ORF">A2Y57_04060</name>
</gene>
<evidence type="ECO:0000259" key="6">
    <source>
        <dbReference type="Pfam" id="PF00464"/>
    </source>
</evidence>
<evidence type="ECO:0000256" key="1">
    <source>
        <dbReference type="ARBA" id="ARBA00001933"/>
    </source>
</evidence>
<comment type="similarity">
    <text evidence="2">Belongs to the SHMT family.</text>
</comment>
<dbReference type="InterPro" id="IPR015422">
    <property type="entry name" value="PyrdxlP-dep_Trfase_small"/>
</dbReference>
<keyword evidence="5" id="KW-0663">Pyridoxal phosphate</keyword>
<dbReference type="SUPFAM" id="SSF53383">
    <property type="entry name" value="PLP-dependent transferases"/>
    <property type="match status" value="1"/>
</dbReference>
<dbReference type="GO" id="GO:0030170">
    <property type="term" value="F:pyridoxal phosphate binding"/>
    <property type="evidence" value="ECO:0007669"/>
    <property type="project" value="InterPro"/>
</dbReference>
<keyword evidence="4" id="KW-0808">Transferase</keyword>
<evidence type="ECO:0000313" key="8">
    <source>
        <dbReference type="Proteomes" id="UP000177103"/>
    </source>
</evidence>
<dbReference type="InterPro" id="IPR015424">
    <property type="entry name" value="PyrdxlP-dep_Trfase"/>
</dbReference>
<organism evidence="7 8">
    <name type="scientific">Candidatus Woykebacteria bacterium RBG_13_40_7b</name>
    <dbReference type="NCBI Taxonomy" id="1802594"/>
    <lineage>
        <taxon>Bacteria</taxon>
        <taxon>Candidatus Woykeibacteriota</taxon>
    </lineage>
</organism>
<dbReference type="GO" id="GO:0004372">
    <property type="term" value="F:glycine hydroxymethyltransferase activity"/>
    <property type="evidence" value="ECO:0007669"/>
    <property type="project" value="TreeGrafter"/>
</dbReference>
<proteinExistence type="inferred from homology"/>
<evidence type="ECO:0000256" key="3">
    <source>
        <dbReference type="ARBA" id="ARBA00022563"/>
    </source>
</evidence>
<dbReference type="InterPro" id="IPR019798">
    <property type="entry name" value="Ser_HO-MeTrfase_PLP_BS"/>
</dbReference>
<evidence type="ECO:0000256" key="5">
    <source>
        <dbReference type="ARBA" id="ARBA00022898"/>
    </source>
</evidence>
<dbReference type="NCBIfam" id="NF000586">
    <property type="entry name" value="PRK00011.1"/>
    <property type="match status" value="1"/>
</dbReference>
<dbReference type="PANTHER" id="PTHR11680:SF35">
    <property type="entry name" value="SERINE HYDROXYMETHYLTRANSFERASE 1"/>
    <property type="match status" value="1"/>
</dbReference>
<dbReference type="AlphaFoldDB" id="A0A1G1W7V4"/>
<dbReference type="GO" id="GO:0006730">
    <property type="term" value="P:one-carbon metabolic process"/>
    <property type="evidence" value="ECO:0007669"/>
    <property type="project" value="UniProtKB-KW"/>
</dbReference>
<dbReference type="PANTHER" id="PTHR11680">
    <property type="entry name" value="SERINE HYDROXYMETHYLTRANSFERASE"/>
    <property type="match status" value="1"/>
</dbReference>
<dbReference type="InterPro" id="IPR015421">
    <property type="entry name" value="PyrdxlP-dep_Trfase_major"/>
</dbReference>
<dbReference type="Gene3D" id="3.40.640.10">
    <property type="entry name" value="Type I PLP-dependent aspartate aminotransferase-like (Major domain)"/>
    <property type="match status" value="1"/>
</dbReference>
<reference evidence="7 8" key="1">
    <citation type="journal article" date="2016" name="Nat. Commun.">
        <title>Thousands of microbial genomes shed light on interconnected biogeochemical processes in an aquifer system.</title>
        <authorList>
            <person name="Anantharaman K."/>
            <person name="Brown C.T."/>
            <person name="Hug L.A."/>
            <person name="Sharon I."/>
            <person name="Castelle C.J."/>
            <person name="Probst A.J."/>
            <person name="Thomas B.C."/>
            <person name="Singh A."/>
            <person name="Wilkins M.J."/>
            <person name="Karaoz U."/>
            <person name="Brodie E.L."/>
            <person name="Williams K.H."/>
            <person name="Hubbard S.S."/>
            <person name="Banfield J.F."/>
        </authorList>
    </citation>
    <scope>NUCLEOTIDE SEQUENCE [LARGE SCALE GENOMIC DNA]</scope>
</reference>
<evidence type="ECO:0000256" key="4">
    <source>
        <dbReference type="ARBA" id="ARBA00022679"/>
    </source>
</evidence>
<evidence type="ECO:0000313" key="7">
    <source>
        <dbReference type="EMBL" id="OGY23650.1"/>
    </source>
</evidence>
<keyword evidence="3" id="KW-0554">One-carbon metabolism</keyword>
<dbReference type="GO" id="GO:0005829">
    <property type="term" value="C:cytosol"/>
    <property type="evidence" value="ECO:0007669"/>
    <property type="project" value="TreeGrafter"/>
</dbReference>
<dbReference type="Gene3D" id="3.90.1150.10">
    <property type="entry name" value="Aspartate Aminotransferase, domain 1"/>
    <property type="match status" value="1"/>
</dbReference>
<comment type="caution">
    <text evidence="7">The sequence shown here is derived from an EMBL/GenBank/DDBJ whole genome shotgun (WGS) entry which is preliminary data.</text>
</comment>
<sequence>MIWTGATAYPRIYEWKKFKKIADEVGAFLVADISHLAGLVAAGVHPSPVGVADVIMTTTHKTLRGPRGAIIMTNNEELAQKIDKAVFPGLQGGPHDHQTAGIAVALKEASSASFKKYGAQIVKNAKVLADTLMKDGLRLVSGGTDNHLMLVDFGENGPTGKEVQEALNHSSIIVNKNTVPRETRKPFITSGIRLGTPAATTRGMKEKEMVQIGHLISKVIENLGNEKAYKKISYEVKNLTSKFPVP</sequence>